<evidence type="ECO:0000313" key="5">
    <source>
        <dbReference type="Proteomes" id="UP000778578"/>
    </source>
</evidence>
<feature type="domain" description="Methyltransferase" evidence="3">
    <location>
        <begin position="49"/>
        <end position="148"/>
    </location>
</feature>
<evidence type="ECO:0000256" key="2">
    <source>
        <dbReference type="ARBA" id="ARBA00022679"/>
    </source>
</evidence>
<evidence type="ECO:0000259" key="3">
    <source>
        <dbReference type="Pfam" id="PF13649"/>
    </source>
</evidence>
<accession>A0ABS7QF04</accession>
<dbReference type="GO" id="GO:0032259">
    <property type="term" value="P:methylation"/>
    <property type="evidence" value="ECO:0007669"/>
    <property type="project" value="UniProtKB-KW"/>
</dbReference>
<dbReference type="GO" id="GO:0008168">
    <property type="term" value="F:methyltransferase activity"/>
    <property type="evidence" value="ECO:0007669"/>
    <property type="project" value="UniProtKB-KW"/>
</dbReference>
<dbReference type="Pfam" id="PF13649">
    <property type="entry name" value="Methyltransf_25"/>
    <property type="match status" value="1"/>
</dbReference>
<proteinExistence type="predicted"/>
<protein>
    <submittedName>
        <fullName evidence="4">Class I SAM-dependent methyltransferase</fullName>
    </submittedName>
</protein>
<dbReference type="PANTHER" id="PTHR43861">
    <property type="entry name" value="TRANS-ACONITATE 2-METHYLTRANSFERASE-RELATED"/>
    <property type="match status" value="1"/>
</dbReference>
<evidence type="ECO:0000313" key="4">
    <source>
        <dbReference type="EMBL" id="MBY8881740.1"/>
    </source>
</evidence>
<dbReference type="CDD" id="cd02440">
    <property type="entry name" value="AdoMet_MTases"/>
    <property type="match status" value="1"/>
</dbReference>
<dbReference type="InterPro" id="IPR041698">
    <property type="entry name" value="Methyltransf_25"/>
</dbReference>
<dbReference type="EMBL" id="JAINZZ010000054">
    <property type="protein sequence ID" value="MBY8881740.1"/>
    <property type="molecule type" value="Genomic_DNA"/>
</dbReference>
<dbReference type="PANTHER" id="PTHR43861:SF1">
    <property type="entry name" value="TRANS-ACONITATE 2-METHYLTRANSFERASE"/>
    <property type="match status" value="1"/>
</dbReference>
<keyword evidence="2" id="KW-0808">Transferase</keyword>
<dbReference type="RefSeq" id="WP_222967782.1">
    <property type="nucleotide sequence ID" value="NZ_JAINZZ010000054.1"/>
</dbReference>
<name>A0ABS7QF04_9ACTN</name>
<organism evidence="4 5">
    <name type="scientific">Actinacidiphila acidipaludis</name>
    <dbReference type="NCBI Taxonomy" id="2873382"/>
    <lineage>
        <taxon>Bacteria</taxon>
        <taxon>Bacillati</taxon>
        <taxon>Actinomycetota</taxon>
        <taxon>Actinomycetes</taxon>
        <taxon>Kitasatosporales</taxon>
        <taxon>Streptomycetaceae</taxon>
        <taxon>Actinacidiphila</taxon>
    </lineage>
</organism>
<dbReference type="Proteomes" id="UP000778578">
    <property type="component" value="Unassembled WGS sequence"/>
</dbReference>
<gene>
    <name evidence="4" type="ORF">K7862_29510</name>
</gene>
<dbReference type="SUPFAM" id="SSF53335">
    <property type="entry name" value="S-adenosyl-L-methionine-dependent methyltransferases"/>
    <property type="match status" value="1"/>
</dbReference>
<reference evidence="4 5" key="1">
    <citation type="submission" date="2021-08" db="EMBL/GenBank/DDBJ databases">
        <title>WGS of actinomycetes from Thailand.</title>
        <authorList>
            <person name="Thawai C."/>
        </authorList>
    </citation>
    <scope>NUCLEOTIDE SEQUENCE [LARGE SCALE GENOMIC DNA]</scope>
    <source>
        <strain evidence="4 5">PLK6-54</strain>
    </source>
</reference>
<keyword evidence="1 4" id="KW-0489">Methyltransferase</keyword>
<evidence type="ECO:0000256" key="1">
    <source>
        <dbReference type="ARBA" id="ARBA00022603"/>
    </source>
</evidence>
<dbReference type="InterPro" id="IPR029063">
    <property type="entry name" value="SAM-dependent_MTases_sf"/>
</dbReference>
<keyword evidence="5" id="KW-1185">Reference proteome</keyword>
<dbReference type="Gene3D" id="3.40.50.150">
    <property type="entry name" value="Vaccinia Virus protein VP39"/>
    <property type="match status" value="1"/>
</dbReference>
<sequence>MESAVSAADWRAWQESWDRQQEWYMPDREERFRVMLDMVEATAGPAPRVLDLACGTGSITDRLLARFPDATSTGVDLDPALLTIAGGYFRDDPRVTLVTADLKDPGWPALLPHTAYDAVLTATALHWLRSDDLRVLYGQLAGLVRPGGVFLNADHMPDPATPRINAAERALRHARMDREKAAGVLDWQAWWQLAAADPALAAPTAERFRIYGEHADGDTPSAAWHAAALVDAGFGEARTVWSSPSDALVLALR</sequence>
<comment type="caution">
    <text evidence="4">The sequence shown here is derived from an EMBL/GenBank/DDBJ whole genome shotgun (WGS) entry which is preliminary data.</text>
</comment>